<evidence type="ECO:0000313" key="4">
    <source>
        <dbReference type="EMBL" id="PBK90536.1"/>
    </source>
</evidence>
<evidence type="ECO:0000313" key="5">
    <source>
        <dbReference type="Proteomes" id="UP000217790"/>
    </source>
</evidence>
<dbReference type="STRING" id="47427.A0A2H3DSX8"/>
<keyword evidence="5" id="KW-1185">Reference proteome</keyword>
<name>A0A2H3DSX8_ARMGA</name>
<protein>
    <recommendedName>
        <fullName evidence="3">CCHC-type domain-containing protein</fullName>
    </recommendedName>
</protein>
<feature type="compositionally biased region" description="Acidic residues" evidence="2">
    <location>
        <begin position="210"/>
        <end position="225"/>
    </location>
</feature>
<organism evidence="4 5">
    <name type="scientific">Armillaria gallica</name>
    <name type="common">Bulbous honey fungus</name>
    <name type="synonym">Armillaria bulbosa</name>
    <dbReference type="NCBI Taxonomy" id="47427"/>
    <lineage>
        <taxon>Eukaryota</taxon>
        <taxon>Fungi</taxon>
        <taxon>Dikarya</taxon>
        <taxon>Basidiomycota</taxon>
        <taxon>Agaricomycotina</taxon>
        <taxon>Agaricomycetes</taxon>
        <taxon>Agaricomycetidae</taxon>
        <taxon>Agaricales</taxon>
        <taxon>Marasmiineae</taxon>
        <taxon>Physalacriaceae</taxon>
        <taxon>Armillaria</taxon>
    </lineage>
</organism>
<sequence>MPLLGARSAPAKFKGKYDSVKKFIRQYKQMCAVYNVPDAEKCQRLVDYCLSRVTRFIEALDSFVDEDWTQLESDILTYYDAELNESRYLVSDLDRLIDHWHDKGIFNLQKFKEYEVEFLTIANWLLHKGKIMQAEQHTKFWYGLHGNLREIVEARHMTTHPRYDPRHVIPRDDVAKIVYAMFTRDQDDSSSDEEDSEESDSDDESHYFDLSDESEDRSDDESDEEDKCRKQKKRNKHEKDTHWKEKLEEKGKSKAKERVLKEDMPKEETADEVEELVGKLSRMKVSDTDYAQVYYRALKKDSKIADIIAPPIQRTGAIFPPMQQMNPMPPLQFRNVSWMAPSGMNCFGCGSKEHMVRDCPPINSLLSEGQIRRDDRGRLIYPDGASIRRFSTENLLEAIHKSTPRSNLISLNVLGTYETDEESVEEYFDYYSSKVEEDEPEDECSYQRPRRAYIVERRASGILGRVKE</sequence>
<dbReference type="Proteomes" id="UP000217790">
    <property type="component" value="Unassembled WGS sequence"/>
</dbReference>
<dbReference type="GO" id="GO:0008270">
    <property type="term" value="F:zinc ion binding"/>
    <property type="evidence" value="ECO:0007669"/>
    <property type="project" value="UniProtKB-KW"/>
</dbReference>
<gene>
    <name evidence="4" type="ORF">ARMGADRAFT_1111896</name>
</gene>
<proteinExistence type="predicted"/>
<evidence type="ECO:0000259" key="3">
    <source>
        <dbReference type="PROSITE" id="PS50158"/>
    </source>
</evidence>
<feature type="domain" description="CCHC-type" evidence="3">
    <location>
        <begin position="346"/>
        <end position="360"/>
    </location>
</feature>
<keyword evidence="1" id="KW-0863">Zinc-finger</keyword>
<dbReference type="AlphaFoldDB" id="A0A2H3DSX8"/>
<feature type="compositionally biased region" description="Basic and acidic residues" evidence="2">
    <location>
        <begin position="237"/>
        <end position="267"/>
    </location>
</feature>
<keyword evidence="1" id="KW-0479">Metal-binding</keyword>
<evidence type="ECO:0000256" key="1">
    <source>
        <dbReference type="PROSITE-ProRule" id="PRU00047"/>
    </source>
</evidence>
<feature type="compositionally biased region" description="Acidic residues" evidence="2">
    <location>
        <begin position="188"/>
        <end position="203"/>
    </location>
</feature>
<dbReference type="InParanoid" id="A0A2H3DSX8"/>
<dbReference type="EMBL" id="KZ293665">
    <property type="protein sequence ID" value="PBK90536.1"/>
    <property type="molecule type" value="Genomic_DNA"/>
</dbReference>
<dbReference type="GO" id="GO:0003676">
    <property type="term" value="F:nucleic acid binding"/>
    <property type="evidence" value="ECO:0007669"/>
    <property type="project" value="InterPro"/>
</dbReference>
<reference evidence="5" key="1">
    <citation type="journal article" date="2017" name="Nat. Ecol. Evol.">
        <title>Genome expansion and lineage-specific genetic innovations in the forest pathogenic fungi Armillaria.</title>
        <authorList>
            <person name="Sipos G."/>
            <person name="Prasanna A.N."/>
            <person name="Walter M.C."/>
            <person name="O'Connor E."/>
            <person name="Balint B."/>
            <person name="Krizsan K."/>
            <person name="Kiss B."/>
            <person name="Hess J."/>
            <person name="Varga T."/>
            <person name="Slot J."/>
            <person name="Riley R."/>
            <person name="Boka B."/>
            <person name="Rigling D."/>
            <person name="Barry K."/>
            <person name="Lee J."/>
            <person name="Mihaltcheva S."/>
            <person name="LaButti K."/>
            <person name="Lipzen A."/>
            <person name="Waldron R."/>
            <person name="Moloney N.M."/>
            <person name="Sperisen C."/>
            <person name="Kredics L."/>
            <person name="Vagvoelgyi C."/>
            <person name="Patrignani A."/>
            <person name="Fitzpatrick D."/>
            <person name="Nagy I."/>
            <person name="Doyle S."/>
            <person name="Anderson J.B."/>
            <person name="Grigoriev I.V."/>
            <person name="Gueldener U."/>
            <person name="Muensterkoetter M."/>
            <person name="Nagy L.G."/>
        </authorList>
    </citation>
    <scope>NUCLEOTIDE SEQUENCE [LARGE SCALE GENOMIC DNA]</scope>
    <source>
        <strain evidence="5">Ar21-2</strain>
    </source>
</reference>
<dbReference type="PROSITE" id="PS50158">
    <property type="entry name" value="ZF_CCHC"/>
    <property type="match status" value="1"/>
</dbReference>
<dbReference type="InterPro" id="IPR001878">
    <property type="entry name" value="Znf_CCHC"/>
</dbReference>
<dbReference type="OrthoDB" id="3021685at2759"/>
<keyword evidence="1" id="KW-0862">Zinc</keyword>
<evidence type="ECO:0000256" key="2">
    <source>
        <dbReference type="SAM" id="MobiDB-lite"/>
    </source>
</evidence>
<accession>A0A2H3DSX8</accession>
<feature type="region of interest" description="Disordered" evidence="2">
    <location>
        <begin position="185"/>
        <end position="267"/>
    </location>
</feature>